<reference evidence="2 3" key="1">
    <citation type="journal article" date="2012" name="J. Bacteriol.">
        <title>Draft Genome Sequence of Plant Growth-Promoting Rhizobium Mesorhizobium amorphae, Isolated from Zinc-Lead Mine Tailings.</title>
        <authorList>
            <person name="Hao X."/>
            <person name="Lin Y."/>
            <person name="Johnstone L."/>
            <person name="Baltrus D.A."/>
            <person name="Miller S.J."/>
            <person name="Wei G."/>
            <person name="Rensing C."/>
        </authorList>
    </citation>
    <scope>NUCLEOTIDE SEQUENCE [LARGE SCALE GENOMIC DNA]</scope>
    <source>
        <strain evidence="2 3">CCNWGS0123</strain>
    </source>
</reference>
<dbReference type="PATRIC" id="fig|1082933.3.peg.5561"/>
<dbReference type="GO" id="GO:0004190">
    <property type="term" value="F:aspartic-type endopeptidase activity"/>
    <property type="evidence" value="ECO:0007669"/>
    <property type="project" value="InterPro"/>
</dbReference>
<dbReference type="InterPro" id="IPR020080">
    <property type="entry name" value="OM_adhesin/peptidase_omptin"/>
</dbReference>
<dbReference type="OrthoDB" id="7591823at2"/>
<evidence type="ECO:0000256" key="1">
    <source>
        <dbReference type="SAM" id="MobiDB-lite"/>
    </source>
</evidence>
<dbReference type="RefSeq" id="WP_006205480.1">
    <property type="nucleotide sequence ID" value="NZ_AGSN01000199.1"/>
</dbReference>
<sequence length="51" mass="5790">MAFRFTRLDGKDRHHLRPGINPLPDDGDGHGVQLEAVLNYKVTNLFKIGRC</sequence>
<proteinExistence type="predicted"/>
<keyword evidence="3" id="KW-1185">Reference proteome</keyword>
<dbReference type="Proteomes" id="UP000002949">
    <property type="component" value="Unassembled WGS sequence"/>
</dbReference>
<feature type="compositionally biased region" description="Basic and acidic residues" evidence="1">
    <location>
        <begin position="1"/>
        <end position="12"/>
    </location>
</feature>
<accession>G6YI98</accession>
<evidence type="ECO:0000313" key="3">
    <source>
        <dbReference type="Proteomes" id="UP000002949"/>
    </source>
</evidence>
<organism evidence="2 3">
    <name type="scientific">Mesorhizobium amorphae CCNWGS0123</name>
    <dbReference type="NCBI Taxonomy" id="1082933"/>
    <lineage>
        <taxon>Bacteria</taxon>
        <taxon>Pseudomonadati</taxon>
        <taxon>Pseudomonadota</taxon>
        <taxon>Alphaproteobacteria</taxon>
        <taxon>Hyphomicrobiales</taxon>
        <taxon>Phyllobacteriaceae</taxon>
        <taxon>Mesorhizobium</taxon>
    </lineage>
</organism>
<dbReference type="SUPFAM" id="SSF69917">
    <property type="entry name" value="OMPT-like"/>
    <property type="match status" value="1"/>
</dbReference>
<evidence type="ECO:0000313" key="2">
    <source>
        <dbReference type="EMBL" id="EHH06279.1"/>
    </source>
</evidence>
<name>G6YI98_9HYPH</name>
<gene>
    <name evidence="2" type="ORF">MEA186_28592</name>
</gene>
<dbReference type="EMBL" id="AGSN01000199">
    <property type="protein sequence ID" value="EHH06279.1"/>
    <property type="molecule type" value="Genomic_DNA"/>
</dbReference>
<protein>
    <submittedName>
        <fullName evidence="2">Uncharacterized protein</fullName>
    </submittedName>
</protein>
<feature type="region of interest" description="Disordered" evidence="1">
    <location>
        <begin position="1"/>
        <end position="27"/>
    </location>
</feature>
<dbReference type="AlphaFoldDB" id="G6YI98"/>